<feature type="domain" description="Chromo" evidence="3">
    <location>
        <begin position="826"/>
        <end position="877"/>
    </location>
</feature>
<organism evidence="4 5">
    <name type="scientific">Buddleja alternifolia</name>
    <dbReference type="NCBI Taxonomy" id="168488"/>
    <lineage>
        <taxon>Eukaryota</taxon>
        <taxon>Viridiplantae</taxon>
        <taxon>Streptophyta</taxon>
        <taxon>Embryophyta</taxon>
        <taxon>Tracheophyta</taxon>
        <taxon>Spermatophyta</taxon>
        <taxon>Magnoliopsida</taxon>
        <taxon>eudicotyledons</taxon>
        <taxon>Gunneridae</taxon>
        <taxon>Pentapetalae</taxon>
        <taxon>asterids</taxon>
        <taxon>lamiids</taxon>
        <taxon>Lamiales</taxon>
        <taxon>Scrophulariaceae</taxon>
        <taxon>Buddlejeae</taxon>
        <taxon>Buddleja</taxon>
    </lineage>
</organism>
<dbReference type="InterPro" id="IPR000953">
    <property type="entry name" value="Chromo/chromo_shadow_dom"/>
</dbReference>
<dbReference type="Pfam" id="PF03732">
    <property type="entry name" value="Retrotrans_gag"/>
    <property type="match status" value="1"/>
</dbReference>
<dbReference type="GO" id="GO:0015184">
    <property type="term" value="F:L-cystine transmembrane transporter activity"/>
    <property type="evidence" value="ECO:0007669"/>
    <property type="project" value="TreeGrafter"/>
</dbReference>
<dbReference type="GO" id="GO:0005774">
    <property type="term" value="C:vacuolar membrane"/>
    <property type="evidence" value="ECO:0007669"/>
    <property type="project" value="TreeGrafter"/>
</dbReference>
<dbReference type="Gene3D" id="3.10.10.10">
    <property type="entry name" value="HIV Type 1 Reverse Transcriptase, subunit A, domain 1"/>
    <property type="match status" value="1"/>
</dbReference>
<keyword evidence="2" id="KW-0812">Transmembrane</keyword>
<dbReference type="SUPFAM" id="SSF56672">
    <property type="entry name" value="DNA/RNA polymerases"/>
    <property type="match status" value="1"/>
</dbReference>
<keyword evidence="2" id="KW-0472">Membrane</keyword>
<feature type="region of interest" description="Disordered" evidence="1">
    <location>
        <begin position="489"/>
        <end position="521"/>
    </location>
</feature>
<reference evidence="4" key="1">
    <citation type="submission" date="2019-10" db="EMBL/GenBank/DDBJ databases">
        <authorList>
            <person name="Zhang R."/>
            <person name="Pan Y."/>
            <person name="Wang J."/>
            <person name="Ma R."/>
            <person name="Yu S."/>
        </authorList>
    </citation>
    <scope>NUCLEOTIDE SEQUENCE</scope>
    <source>
        <strain evidence="4">LA-IB0</strain>
        <tissue evidence="4">Leaf</tissue>
    </source>
</reference>
<feature type="region of interest" description="Disordered" evidence="1">
    <location>
        <begin position="674"/>
        <end position="699"/>
    </location>
</feature>
<evidence type="ECO:0000256" key="2">
    <source>
        <dbReference type="SAM" id="Phobius"/>
    </source>
</evidence>
<comment type="caution">
    <text evidence="4">The sequence shown here is derived from an EMBL/GenBank/DDBJ whole genome shotgun (WGS) entry which is preliminary data.</text>
</comment>
<dbReference type="PROSITE" id="PS50013">
    <property type="entry name" value="CHROMO_2"/>
    <property type="match status" value="1"/>
</dbReference>
<keyword evidence="2" id="KW-1133">Transmembrane helix</keyword>
<evidence type="ECO:0000313" key="4">
    <source>
        <dbReference type="EMBL" id="KAG8384912.1"/>
    </source>
</evidence>
<feature type="transmembrane region" description="Helical" evidence="2">
    <location>
        <begin position="356"/>
        <end position="375"/>
    </location>
</feature>
<name>A0AAV6XW28_9LAMI</name>
<dbReference type="SUPFAM" id="SSF54160">
    <property type="entry name" value="Chromo domain-like"/>
    <property type="match status" value="1"/>
</dbReference>
<gene>
    <name evidence="4" type="ORF">BUALT_Bualt04G0167500</name>
</gene>
<dbReference type="AlphaFoldDB" id="A0AAV6XW28"/>
<dbReference type="Proteomes" id="UP000826271">
    <property type="component" value="Unassembled WGS sequence"/>
</dbReference>
<evidence type="ECO:0000256" key="1">
    <source>
        <dbReference type="SAM" id="MobiDB-lite"/>
    </source>
</evidence>
<feature type="transmembrane region" description="Helical" evidence="2">
    <location>
        <begin position="324"/>
        <end position="344"/>
    </location>
</feature>
<dbReference type="InterPro" id="IPR005282">
    <property type="entry name" value="LC_transporter"/>
</dbReference>
<dbReference type="InterPro" id="IPR016197">
    <property type="entry name" value="Chromo-like_dom_sf"/>
</dbReference>
<sequence>MKREGRQHGMVRTYSFMSAPWNPRPNRGNLNELISPPTAGLFTKVSTKPTNHSKFTGKCGRPMCRGCHDHPACKSKDKVKGAHKIKSSSHVGPDYNLVTWRVVNARPGLKFSGLSATGALDYLAGDDYVDRDYEDDYDEDDGVEIEQSYYHQIEEHSYITKVNRYYEVWSAPQLPERPTIRLLYVDLVDAFNNDGCDLSVRKFSAAILINVGAVRLNNVGTPSSLSKSITKKKKIYIRIKGVVEFSSSGVVVRGFGMGSICVLVHKFPTHSVVGLNFDFVVLNLTKHSSYLIYNASLFFSSTVQRQYREKFGLNEMIPVAANDVAFSIHAVLLTTFTLFQIAIYDRGNQKVSKASLGIVSVAWLSIAVCVVVAIPRHSWFWLISCFNTVQAVMTIIKYIPQVSIFFDILFMVQHYVLYRPKKTVNSSNPSGLDVNIVLLLGQSEAHTWQRGKQPAHGGRSAFNSPNEEPLILGLTALVHRMADGTRVASSVKELRHGPTGETSHGVGAMEKPEEEPRMARRQPHCGEDLRGWIYKCEQFFEIDNTPPEAKVRIAVVHLEGKALQWHQIFMKNRLTRELPHWGEYVRALNDRFGALLYEDPMSELVNLKQNGSIREYLDKFDELMNCVELPEPYAISCFLGGLKSDVVVHVRMFKPRTLQDDISLAKLQEHANSLNAKKQPNPMPTLNEKEVKEGGTEDVEEINETDKVVEDEKGEKQSGNCHVSMNAMTGIHDFRTMKVLGSSKVVSDIRFNSTTDDEGTLMQLEPSLGNSTGNLALDTLLFDFADLFEVPTSLPPHRLYDHAITLKGGTDAVNVKPYRYPAIQKNEIEKIVQEMLDNGVLDRRLAQKDHHAVTQVLVKWFNAPMEDSTWENLYELQ</sequence>
<dbReference type="EMBL" id="WHWC01000004">
    <property type="protein sequence ID" value="KAG8384912.1"/>
    <property type="molecule type" value="Genomic_DNA"/>
</dbReference>
<proteinExistence type="predicted"/>
<dbReference type="PANTHER" id="PTHR13131:SF5">
    <property type="entry name" value="CYSTINOSIN"/>
    <property type="match status" value="1"/>
</dbReference>
<dbReference type="InterPro" id="IPR043502">
    <property type="entry name" value="DNA/RNA_pol_sf"/>
</dbReference>
<feature type="compositionally biased region" description="Basic and acidic residues" evidence="1">
    <location>
        <begin position="510"/>
        <end position="521"/>
    </location>
</feature>
<accession>A0AAV6XW28</accession>
<dbReference type="InterPro" id="IPR005162">
    <property type="entry name" value="Retrotrans_gag_dom"/>
</dbReference>
<evidence type="ECO:0000313" key="5">
    <source>
        <dbReference type="Proteomes" id="UP000826271"/>
    </source>
</evidence>
<protein>
    <recommendedName>
        <fullName evidence="3">Chromo domain-containing protein</fullName>
    </recommendedName>
</protein>
<dbReference type="PANTHER" id="PTHR13131">
    <property type="entry name" value="CYSTINOSIN"/>
    <property type="match status" value="1"/>
</dbReference>
<evidence type="ECO:0000259" key="3">
    <source>
        <dbReference type="PROSITE" id="PS50013"/>
    </source>
</evidence>
<keyword evidence="5" id="KW-1185">Reference proteome</keyword>